<feature type="region of interest" description="Disordered" evidence="1">
    <location>
        <begin position="1"/>
        <end position="37"/>
    </location>
</feature>
<dbReference type="Proteomes" id="UP001595833">
    <property type="component" value="Unassembled WGS sequence"/>
</dbReference>
<sequence length="99" mass="10908">MSHAEGHKPLRPGSVRSGFRERRSHVRRPVPADSEAGRELAAILDRLALAADQVHAWVDEHESLVRQAYELGATQHEIAPHAQVAQSTVSRMLARDGTT</sequence>
<dbReference type="EMBL" id="JBHSJB010000049">
    <property type="protein sequence ID" value="MFC5059812.1"/>
    <property type="molecule type" value="Genomic_DNA"/>
</dbReference>
<name>A0ABV9YDQ1_9PSEU</name>
<evidence type="ECO:0000313" key="2">
    <source>
        <dbReference type="EMBL" id="MFC5059812.1"/>
    </source>
</evidence>
<evidence type="ECO:0000313" key="3">
    <source>
        <dbReference type="Proteomes" id="UP001595833"/>
    </source>
</evidence>
<proteinExistence type="predicted"/>
<organism evidence="2 3">
    <name type="scientific">Saccharothrix xinjiangensis</name>
    <dbReference type="NCBI Taxonomy" id="204798"/>
    <lineage>
        <taxon>Bacteria</taxon>
        <taxon>Bacillati</taxon>
        <taxon>Actinomycetota</taxon>
        <taxon>Actinomycetes</taxon>
        <taxon>Pseudonocardiales</taxon>
        <taxon>Pseudonocardiaceae</taxon>
        <taxon>Saccharothrix</taxon>
    </lineage>
</organism>
<comment type="caution">
    <text evidence="2">The sequence shown here is derived from an EMBL/GenBank/DDBJ whole genome shotgun (WGS) entry which is preliminary data.</text>
</comment>
<accession>A0ABV9YDQ1</accession>
<dbReference type="RefSeq" id="WP_380648752.1">
    <property type="nucleotide sequence ID" value="NZ_JBHSJB010000049.1"/>
</dbReference>
<protein>
    <recommendedName>
        <fullName evidence="4">Helix-turn-helix protein</fullName>
    </recommendedName>
</protein>
<gene>
    <name evidence="2" type="ORF">ACFPFM_39385</name>
</gene>
<reference evidence="3" key="1">
    <citation type="journal article" date="2019" name="Int. J. Syst. Evol. Microbiol.">
        <title>The Global Catalogue of Microorganisms (GCM) 10K type strain sequencing project: providing services to taxonomists for standard genome sequencing and annotation.</title>
        <authorList>
            <consortium name="The Broad Institute Genomics Platform"/>
            <consortium name="The Broad Institute Genome Sequencing Center for Infectious Disease"/>
            <person name="Wu L."/>
            <person name="Ma J."/>
        </authorList>
    </citation>
    <scope>NUCLEOTIDE SEQUENCE [LARGE SCALE GENOMIC DNA]</scope>
    <source>
        <strain evidence="3">KCTC 12848</strain>
    </source>
</reference>
<evidence type="ECO:0000256" key="1">
    <source>
        <dbReference type="SAM" id="MobiDB-lite"/>
    </source>
</evidence>
<evidence type="ECO:0008006" key="4">
    <source>
        <dbReference type="Google" id="ProtNLM"/>
    </source>
</evidence>
<dbReference type="Gene3D" id="1.10.10.60">
    <property type="entry name" value="Homeodomain-like"/>
    <property type="match status" value="1"/>
</dbReference>
<keyword evidence="3" id="KW-1185">Reference proteome</keyword>